<dbReference type="SUPFAM" id="SSF56672">
    <property type="entry name" value="DNA/RNA polymerases"/>
    <property type="match status" value="1"/>
</dbReference>
<comment type="caution">
    <text evidence="2">The sequence shown here is derived from an EMBL/GenBank/DDBJ whole genome shotgun (WGS) entry which is preliminary data.</text>
</comment>
<dbReference type="AlphaFoldDB" id="A0A2A4JU22"/>
<dbReference type="STRING" id="7102.A0A2A4JU22"/>
<sequence>MYADDLCFVAESAEGLQQLVSNLHEQCCRFGLKISVKKTEVMSLDSHGHEDLTITLGEDVLTQVDKFRYLGSTITSKLRATTKVSYAHIQDIMYADDLCFVAESAEGLQQLVSNLHEQCCRFGLKISVKKTEVMSLDSHGHEDLTITLGEDVLTQMYGTCIERFFM</sequence>
<dbReference type="PROSITE" id="PS50878">
    <property type="entry name" value="RT_POL"/>
    <property type="match status" value="1"/>
</dbReference>
<dbReference type="Pfam" id="PF00078">
    <property type="entry name" value="RVT_1"/>
    <property type="match status" value="1"/>
</dbReference>
<organism evidence="2">
    <name type="scientific">Heliothis virescens</name>
    <name type="common">Tobacco budworm moth</name>
    <dbReference type="NCBI Taxonomy" id="7102"/>
    <lineage>
        <taxon>Eukaryota</taxon>
        <taxon>Metazoa</taxon>
        <taxon>Ecdysozoa</taxon>
        <taxon>Arthropoda</taxon>
        <taxon>Hexapoda</taxon>
        <taxon>Insecta</taxon>
        <taxon>Pterygota</taxon>
        <taxon>Neoptera</taxon>
        <taxon>Endopterygota</taxon>
        <taxon>Lepidoptera</taxon>
        <taxon>Glossata</taxon>
        <taxon>Ditrysia</taxon>
        <taxon>Noctuoidea</taxon>
        <taxon>Noctuidae</taxon>
        <taxon>Heliothinae</taxon>
        <taxon>Heliothis</taxon>
    </lineage>
</organism>
<dbReference type="EMBL" id="NWSH01000581">
    <property type="protein sequence ID" value="PCG75527.1"/>
    <property type="molecule type" value="Genomic_DNA"/>
</dbReference>
<dbReference type="PANTHER" id="PTHR47027">
    <property type="entry name" value="REVERSE TRANSCRIPTASE DOMAIN-CONTAINING PROTEIN"/>
    <property type="match status" value="1"/>
</dbReference>
<accession>A0A2A4JU22</accession>
<dbReference type="InterPro" id="IPR000477">
    <property type="entry name" value="RT_dom"/>
</dbReference>
<evidence type="ECO:0000259" key="1">
    <source>
        <dbReference type="PROSITE" id="PS50878"/>
    </source>
</evidence>
<reference evidence="2" key="1">
    <citation type="submission" date="2017-09" db="EMBL/GenBank/DDBJ databases">
        <title>Contemporary evolution of a Lepidopteran species, Heliothis virescens, in response to modern agricultural practices.</title>
        <authorList>
            <person name="Fritz M.L."/>
            <person name="Deyonke A.M."/>
            <person name="Papanicolaou A."/>
            <person name="Micinski S."/>
            <person name="Westbrook J."/>
            <person name="Gould F."/>
        </authorList>
    </citation>
    <scope>NUCLEOTIDE SEQUENCE [LARGE SCALE GENOMIC DNA]</scope>
    <source>
        <strain evidence="2">HvINT-</strain>
        <tissue evidence="2">Whole body</tissue>
    </source>
</reference>
<dbReference type="GO" id="GO:0071897">
    <property type="term" value="P:DNA biosynthetic process"/>
    <property type="evidence" value="ECO:0007669"/>
    <property type="project" value="UniProtKB-ARBA"/>
</dbReference>
<evidence type="ECO:0000313" key="2">
    <source>
        <dbReference type="EMBL" id="PCG75527.1"/>
    </source>
</evidence>
<protein>
    <recommendedName>
        <fullName evidence="1">Reverse transcriptase domain-containing protein</fullName>
    </recommendedName>
</protein>
<gene>
    <name evidence="2" type="ORF">B5V51_11509</name>
</gene>
<dbReference type="InterPro" id="IPR043502">
    <property type="entry name" value="DNA/RNA_pol_sf"/>
</dbReference>
<dbReference type="PANTHER" id="PTHR47027:SF20">
    <property type="entry name" value="REVERSE TRANSCRIPTASE-LIKE PROTEIN WITH RNA-DIRECTED DNA POLYMERASE DOMAIN"/>
    <property type="match status" value="1"/>
</dbReference>
<proteinExistence type="predicted"/>
<name>A0A2A4JU22_HELVI</name>
<feature type="domain" description="Reverse transcriptase" evidence="1">
    <location>
        <begin position="1"/>
        <end position="74"/>
    </location>
</feature>